<accession>A0ABD3B8L4</accession>
<feature type="region of interest" description="Disordered" evidence="1">
    <location>
        <begin position="23"/>
        <end position="110"/>
    </location>
</feature>
<keyword evidence="3" id="KW-1185">Reference proteome</keyword>
<proteinExistence type="predicted"/>
<organism evidence="2 3">
    <name type="scientific">Castilleja foliolosa</name>
    <dbReference type="NCBI Taxonomy" id="1961234"/>
    <lineage>
        <taxon>Eukaryota</taxon>
        <taxon>Viridiplantae</taxon>
        <taxon>Streptophyta</taxon>
        <taxon>Embryophyta</taxon>
        <taxon>Tracheophyta</taxon>
        <taxon>Spermatophyta</taxon>
        <taxon>Magnoliopsida</taxon>
        <taxon>eudicotyledons</taxon>
        <taxon>Gunneridae</taxon>
        <taxon>Pentapetalae</taxon>
        <taxon>asterids</taxon>
        <taxon>lamiids</taxon>
        <taxon>Lamiales</taxon>
        <taxon>Orobanchaceae</taxon>
        <taxon>Pedicularideae</taxon>
        <taxon>Castillejinae</taxon>
        <taxon>Castilleja</taxon>
    </lineage>
</organism>
<evidence type="ECO:0000313" key="3">
    <source>
        <dbReference type="Proteomes" id="UP001632038"/>
    </source>
</evidence>
<sequence>MSMEGYDCHCLNSSSNDLLCLDEQRNTKQNNPNFSKKKKKYEKMNVRKYKPVKGESSIYPNASLVGDDGNHKRKRKRSRKNDMKVEQVCNKISHLSDAADGIENGDKSEV</sequence>
<name>A0ABD3B8L4_9LAMI</name>
<gene>
    <name evidence="2" type="ORF">CASFOL_042524</name>
</gene>
<dbReference type="Proteomes" id="UP001632038">
    <property type="component" value="Unassembled WGS sequence"/>
</dbReference>
<reference evidence="3" key="1">
    <citation type="journal article" date="2024" name="IScience">
        <title>Strigolactones Initiate the Formation of Haustorium-like Structures in Castilleja.</title>
        <authorList>
            <person name="Buerger M."/>
            <person name="Peterson D."/>
            <person name="Chory J."/>
        </authorList>
    </citation>
    <scope>NUCLEOTIDE SEQUENCE [LARGE SCALE GENOMIC DNA]</scope>
</reference>
<evidence type="ECO:0000313" key="2">
    <source>
        <dbReference type="EMBL" id="KAL3613599.1"/>
    </source>
</evidence>
<comment type="caution">
    <text evidence="2">The sequence shown here is derived from an EMBL/GenBank/DDBJ whole genome shotgun (WGS) entry which is preliminary data.</text>
</comment>
<evidence type="ECO:0000256" key="1">
    <source>
        <dbReference type="SAM" id="MobiDB-lite"/>
    </source>
</evidence>
<dbReference type="EMBL" id="JAVIJP010000108">
    <property type="protein sequence ID" value="KAL3613599.1"/>
    <property type="molecule type" value="Genomic_DNA"/>
</dbReference>
<dbReference type="AlphaFoldDB" id="A0ABD3B8L4"/>
<feature type="compositionally biased region" description="Basic residues" evidence="1">
    <location>
        <begin position="35"/>
        <end position="51"/>
    </location>
</feature>
<protein>
    <submittedName>
        <fullName evidence="2">Uncharacterized protein</fullName>
    </submittedName>
</protein>